<proteinExistence type="predicted"/>
<organism evidence="1">
    <name type="scientific">hydrothermal vent metagenome</name>
    <dbReference type="NCBI Taxonomy" id="652676"/>
    <lineage>
        <taxon>unclassified sequences</taxon>
        <taxon>metagenomes</taxon>
        <taxon>ecological metagenomes</taxon>
    </lineage>
</organism>
<name>A0A3B0SER1_9ZZZZ</name>
<reference evidence="1" key="1">
    <citation type="submission" date="2018-06" db="EMBL/GenBank/DDBJ databases">
        <authorList>
            <person name="Zhirakovskaya E."/>
        </authorList>
    </citation>
    <scope>NUCLEOTIDE SEQUENCE</scope>
</reference>
<dbReference type="EMBL" id="UOEK01000289">
    <property type="protein sequence ID" value="VAW04465.1"/>
    <property type="molecule type" value="Genomic_DNA"/>
</dbReference>
<dbReference type="AlphaFoldDB" id="A0A3B0SER1"/>
<protein>
    <submittedName>
        <fullName evidence="1">Uncharacterized protein</fullName>
    </submittedName>
</protein>
<evidence type="ECO:0000313" key="1">
    <source>
        <dbReference type="EMBL" id="VAW04465.1"/>
    </source>
</evidence>
<accession>A0A3B0SER1</accession>
<gene>
    <name evidence="1" type="ORF">MNBD_ACTINO02-2130</name>
</gene>
<sequence>MVVRGPLSEDIAQEELTDKLGSVAGVANTEVEIGGDGKQVVRLFLDGTQSPEDVAKAVEAALKTAPVDPPVAITPARPAEVRRQGLGRGLESLLSPAGVAGTVQRPEPQVQYSTTSTQLALVAIEESAEGIVVRARDTLGRDAVAKVDGTSAGLNYAVTHAVAELAGQASAPEVLAVEVRDHDAASVLTVLLRTATGNQVAGAAVVEAGMPFTLGRAIWVALASE</sequence>